<keyword evidence="6" id="KW-1185">Reference proteome</keyword>
<feature type="chain" id="PRO_5022866985" description="DUF1553 domain-containing protein" evidence="2">
    <location>
        <begin position="27"/>
        <end position="573"/>
    </location>
</feature>
<evidence type="ECO:0000313" key="6">
    <source>
        <dbReference type="Proteomes" id="UP000319143"/>
    </source>
</evidence>
<evidence type="ECO:0000256" key="2">
    <source>
        <dbReference type="SAM" id="SignalP"/>
    </source>
</evidence>
<dbReference type="PANTHER" id="PTHR35889">
    <property type="entry name" value="CYCLOINULO-OLIGOSACCHARIDE FRUCTANOTRANSFERASE-RELATED"/>
    <property type="match status" value="1"/>
</dbReference>
<evidence type="ECO:0000256" key="1">
    <source>
        <dbReference type="SAM" id="MobiDB-lite"/>
    </source>
</evidence>
<dbReference type="PANTHER" id="PTHR35889:SF3">
    <property type="entry name" value="F-BOX DOMAIN-CONTAINING PROTEIN"/>
    <property type="match status" value="1"/>
</dbReference>
<evidence type="ECO:0000259" key="3">
    <source>
        <dbReference type="Pfam" id="PF07583"/>
    </source>
</evidence>
<gene>
    <name evidence="5" type="ORF">Poly41_34570</name>
</gene>
<sequence precursor="true">MMFCLRIATACFAVIFSVFVSGVASADQPTRSPGPSAMGVYQRSEPALPTALIDRMVAAKLSPLGIEPSLCSDAVFIRRVYLDVIGTLPTAAEVRQFVARPSTAQKRRALIDELMERPEFADYWAMKWSDVLRIKAEFPVNLWPNAAQAYHHWVRSSIAANMPYDQFVRQLLTRSGSNFRVAPVNFYRAMQNKTPEGIASTVALTFMGTRTDRWPTERLQGMAVFFSQVGYKPTAEWKEEIVFWDPLDSSGQPGNVAPGSPLPGSDPASDTTADETANQETPSDAEVKPGKGVAVFPDGSRVQLSGDQDPREVFADWLIQAENPWFAKSAVNRVWAWLVGRGIVHEPDDFRDDNPPSHPQLLSYLEQEFVHSGYDLKHLIRLILASNTYQFSSLRQGEAEDAEVLFASYPLRRLDAEVLIDAINQITGTSDLYTSAIPEPFTYIPRDQPAIAIADGSITSPFLALFGRSARATGMASERNNKPVPAQWLHMLNSSHIQEKLEKGTKLRAIVDSKRKPEEKIEELYLTILSRYPTEQELETVKAYPRSPRKPIRNDWIDLSWALINSTEFLYRH</sequence>
<feature type="compositionally biased region" description="Polar residues" evidence="1">
    <location>
        <begin position="268"/>
        <end position="282"/>
    </location>
</feature>
<feature type="domain" description="DUF1553" evidence="4">
    <location>
        <begin position="311"/>
        <end position="544"/>
    </location>
</feature>
<evidence type="ECO:0000259" key="4">
    <source>
        <dbReference type="Pfam" id="PF07587"/>
    </source>
</evidence>
<accession>A0A5C6DN91</accession>
<dbReference type="Pfam" id="PF07587">
    <property type="entry name" value="PSD1"/>
    <property type="match status" value="1"/>
</dbReference>
<evidence type="ECO:0008006" key="7">
    <source>
        <dbReference type="Google" id="ProtNLM"/>
    </source>
</evidence>
<protein>
    <recommendedName>
        <fullName evidence="7">DUF1553 domain-containing protein</fullName>
    </recommendedName>
</protein>
<dbReference type="Proteomes" id="UP000319143">
    <property type="component" value="Unassembled WGS sequence"/>
</dbReference>
<reference evidence="5 6" key="1">
    <citation type="submission" date="2019-02" db="EMBL/GenBank/DDBJ databases">
        <title>Deep-cultivation of Planctomycetes and their phenomic and genomic characterization uncovers novel biology.</title>
        <authorList>
            <person name="Wiegand S."/>
            <person name="Jogler M."/>
            <person name="Boedeker C."/>
            <person name="Pinto D."/>
            <person name="Vollmers J."/>
            <person name="Rivas-Marin E."/>
            <person name="Kohn T."/>
            <person name="Peeters S.H."/>
            <person name="Heuer A."/>
            <person name="Rast P."/>
            <person name="Oberbeckmann S."/>
            <person name="Bunk B."/>
            <person name="Jeske O."/>
            <person name="Meyerdierks A."/>
            <person name="Storesund J.E."/>
            <person name="Kallscheuer N."/>
            <person name="Luecker S."/>
            <person name="Lage O.M."/>
            <person name="Pohl T."/>
            <person name="Merkel B.J."/>
            <person name="Hornburger P."/>
            <person name="Mueller R.-W."/>
            <person name="Bruemmer F."/>
            <person name="Labrenz M."/>
            <person name="Spormann A.M."/>
            <person name="Op Den Camp H."/>
            <person name="Overmann J."/>
            <person name="Amann R."/>
            <person name="Jetten M.S.M."/>
            <person name="Mascher T."/>
            <person name="Medema M.H."/>
            <person name="Devos D.P."/>
            <person name="Kaster A.-K."/>
            <person name="Ovreas L."/>
            <person name="Rohde M."/>
            <person name="Galperin M.Y."/>
            <person name="Jogler C."/>
        </authorList>
    </citation>
    <scope>NUCLEOTIDE SEQUENCE [LARGE SCALE GENOMIC DNA]</scope>
    <source>
        <strain evidence="5 6">Poly41</strain>
    </source>
</reference>
<comment type="caution">
    <text evidence="5">The sequence shown here is derived from an EMBL/GenBank/DDBJ whole genome shotgun (WGS) entry which is preliminary data.</text>
</comment>
<feature type="domain" description="DUF1549" evidence="3">
    <location>
        <begin position="53"/>
        <end position="193"/>
    </location>
</feature>
<dbReference type="InterPro" id="IPR011444">
    <property type="entry name" value="DUF1549"/>
</dbReference>
<dbReference type="RefSeq" id="WP_197231385.1">
    <property type="nucleotide sequence ID" value="NZ_SJPV01000005.1"/>
</dbReference>
<dbReference type="InterPro" id="IPR022655">
    <property type="entry name" value="DUF1553"/>
</dbReference>
<dbReference type="EMBL" id="SJPV01000005">
    <property type="protein sequence ID" value="TWU37327.1"/>
    <property type="molecule type" value="Genomic_DNA"/>
</dbReference>
<dbReference type="Pfam" id="PF07583">
    <property type="entry name" value="PSCyt2"/>
    <property type="match status" value="1"/>
</dbReference>
<feature type="signal peptide" evidence="2">
    <location>
        <begin position="1"/>
        <end position="26"/>
    </location>
</feature>
<dbReference type="AlphaFoldDB" id="A0A5C6DN91"/>
<evidence type="ECO:0000313" key="5">
    <source>
        <dbReference type="EMBL" id="TWU37327.1"/>
    </source>
</evidence>
<feature type="region of interest" description="Disordered" evidence="1">
    <location>
        <begin position="248"/>
        <end position="292"/>
    </location>
</feature>
<keyword evidence="2" id="KW-0732">Signal</keyword>
<name>A0A5C6DN91_9BACT</name>
<proteinExistence type="predicted"/>
<organism evidence="5 6">
    <name type="scientific">Novipirellula artificiosorum</name>
    <dbReference type="NCBI Taxonomy" id="2528016"/>
    <lineage>
        <taxon>Bacteria</taxon>
        <taxon>Pseudomonadati</taxon>
        <taxon>Planctomycetota</taxon>
        <taxon>Planctomycetia</taxon>
        <taxon>Pirellulales</taxon>
        <taxon>Pirellulaceae</taxon>
        <taxon>Novipirellula</taxon>
    </lineage>
</organism>